<proteinExistence type="predicted"/>
<dbReference type="AlphaFoldDB" id="A6GHF5"/>
<dbReference type="EMBL" id="ABCS01000118">
    <property type="protein sequence ID" value="EDM74719.1"/>
    <property type="molecule type" value="Genomic_DNA"/>
</dbReference>
<sequence>MTFACLLAGGLAHAERPAVEAEPAVAGTQALLGCWDMVVDLPLGKKRGKLCFESQGGELTARVFIKKWREAIEVSADADHVEVVLEASIGQATISADYTSTQMTGSVQARVGRRAFSAQRSGG</sequence>
<keyword evidence="2" id="KW-1185">Reference proteome</keyword>
<reference evidence="1 2" key="1">
    <citation type="submission" date="2007-06" db="EMBL/GenBank/DDBJ databases">
        <authorList>
            <person name="Shimkets L."/>
            <person name="Ferriera S."/>
            <person name="Johnson J."/>
            <person name="Kravitz S."/>
            <person name="Beeson K."/>
            <person name="Sutton G."/>
            <person name="Rogers Y.-H."/>
            <person name="Friedman R."/>
            <person name="Frazier M."/>
            <person name="Venter J.C."/>
        </authorList>
    </citation>
    <scope>NUCLEOTIDE SEQUENCE [LARGE SCALE GENOMIC DNA]</scope>
    <source>
        <strain evidence="1 2">SIR-1</strain>
    </source>
</reference>
<protein>
    <submittedName>
        <fullName evidence="1">Uncharacterized protein</fullName>
    </submittedName>
</protein>
<organism evidence="1 2">
    <name type="scientific">Plesiocystis pacifica SIR-1</name>
    <dbReference type="NCBI Taxonomy" id="391625"/>
    <lineage>
        <taxon>Bacteria</taxon>
        <taxon>Pseudomonadati</taxon>
        <taxon>Myxococcota</taxon>
        <taxon>Polyangia</taxon>
        <taxon>Nannocystales</taxon>
        <taxon>Nannocystaceae</taxon>
        <taxon>Plesiocystis</taxon>
    </lineage>
</organism>
<dbReference type="Proteomes" id="UP000005801">
    <property type="component" value="Unassembled WGS sequence"/>
</dbReference>
<name>A6GHF5_9BACT</name>
<comment type="caution">
    <text evidence="1">The sequence shown here is derived from an EMBL/GenBank/DDBJ whole genome shotgun (WGS) entry which is preliminary data.</text>
</comment>
<evidence type="ECO:0000313" key="1">
    <source>
        <dbReference type="EMBL" id="EDM74719.1"/>
    </source>
</evidence>
<gene>
    <name evidence="1" type="ORF">PPSIR1_40889</name>
</gene>
<evidence type="ECO:0000313" key="2">
    <source>
        <dbReference type="Proteomes" id="UP000005801"/>
    </source>
</evidence>
<accession>A6GHF5</accession>